<name>A0ABT6FE26_9BACT</name>
<protein>
    <submittedName>
        <fullName evidence="2">Uncharacterized protein</fullName>
    </submittedName>
</protein>
<reference evidence="2 3" key="1">
    <citation type="submission" date="2023-03" db="EMBL/GenBank/DDBJ databases">
        <title>Paludisphaera mucosa sp. nov. a novel planctomycete from northern fen.</title>
        <authorList>
            <person name="Ivanova A."/>
        </authorList>
    </citation>
    <scope>NUCLEOTIDE SEQUENCE [LARGE SCALE GENOMIC DNA]</scope>
    <source>
        <strain evidence="2 3">Pla2</strain>
    </source>
</reference>
<comment type="caution">
    <text evidence="2">The sequence shown here is derived from an EMBL/GenBank/DDBJ whole genome shotgun (WGS) entry which is preliminary data.</text>
</comment>
<sequence length="195" mass="21619">MAVQMAAFARALPEPLTEEEGRIFDAFYARRAYLGGLPLVILHARFPFLREAILDLLDDPVDPLRVGALLLLMEYYATMASARRVADRAAKQRASARPNPSAKGRGRRPKAPSGAGRRHLLFCSIAEEFRKAFGVDCPCGPLADWSASFPEGDTNADPIVLQFDCASCDRSERREAGRAEFIEVSRRLQSQTQHV</sequence>
<feature type="compositionally biased region" description="Basic residues" evidence="1">
    <location>
        <begin position="104"/>
        <end position="115"/>
    </location>
</feature>
<keyword evidence="3" id="KW-1185">Reference proteome</keyword>
<organism evidence="2 3">
    <name type="scientific">Paludisphaera mucosa</name>
    <dbReference type="NCBI Taxonomy" id="3030827"/>
    <lineage>
        <taxon>Bacteria</taxon>
        <taxon>Pseudomonadati</taxon>
        <taxon>Planctomycetota</taxon>
        <taxon>Planctomycetia</taxon>
        <taxon>Isosphaerales</taxon>
        <taxon>Isosphaeraceae</taxon>
        <taxon>Paludisphaera</taxon>
    </lineage>
</organism>
<evidence type="ECO:0000256" key="1">
    <source>
        <dbReference type="SAM" id="MobiDB-lite"/>
    </source>
</evidence>
<dbReference type="Proteomes" id="UP001216907">
    <property type="component" value="Unassembled WGS sequence"/>
</dbReference>
<feature type="region of interest" description="Disordered" evidence="1">
    <location>
        <begin position="88"/>
        <end position="115"/>
    </location>
</feature>
<evidence type="ECO:0000313" key="3">
    <source>
        <dbReference type="Proteomes" id="UP001216907"/>
    </source>
</evidence>
<accession>A0ABT6FE26</accession>
<dbReference type="EMBL" id="JARRAG010000002">
    <property type="protein sequence ID" value="MDG3005836.1"/>
    <property type="molecule type" value="Genomic_DNA"/>
</dbReference>
<proteinExistence type="predicted"/>
<evidence type="ECO:0000313" key="2">
    <source>
        <dbReference type="EMBL" id="MDG3005836.1"/>
    </source>
</evidence>
<gene>
    <name evidence="2" type="ORF">PZE19_18775</name>
</gene>
<dbReference type="RefSeq" id="WP_277862163.1">
    <property type="nucleotide sequence ID" value="NZ_JARRAG010000002.1"/>
</dbReference>